<organism evidence="1 2">
    <name type="scientific">Colletotrichum orchidophilum</name>
    <dbReference type="NCBI Taxonomy" id="1209926"/>
    <lineage>
        <taxon>Eukaryota</taxon>
        <taxon>Fungi</taxon>
        <taxon>Dikarya</taxon>
        <taxon>Ascomycota</taxon>
        <taxon>Pezizomycotina</taxon>
        <taxon>Sordariomycetes</taxon>
        <taxon>Hypocreomycetidae</taxon>
        <taxon>Glomerellales</taxon>
        <taxon>Glomerellaceae</taxon>
        <taxon>Colletotrichum</taxon>
    </lineage>
</organism>
<dbReference type="AlphaFoldDB" id="A0A1G4BAF3"/>
<dbReference type="GeneID" id="34559620"/>
<dbReference type="OrthoDB" id="4725912at2759"/>
<name>A0A1G4BAF3_9PEZI</name>
<accession>A0A1G4BAF3</accession>
<gene>
    <name evidence="1" type="ORF">CORC01_06469</name>
</gene>
<keyword evidence="2" id="KW-1185">Reference proteome</keyword>
<comment type="caution">
    <text evidence="1">The sequence shown here is derived from an EMBL/GenBank/DDBJ whole genome shotgun (WGS) entry which is preliminary data.</text>
</comment>
<reference evidence="1 2" key="1">
    <citation type="submission" date="2016-09" db="EMBL/GenBank/DDBJ databases">
        <authorList>
            <person name="Capua I."/>
            <person name="De Benedictis P."/>
            <person name="Joannis T."/>
            <person name="Lombin L.H."/>
            <person name="Cattoli G."/>
        </authorList>
    </citation>
    <scope>NUCLEOTIDE SEQUENCE [LARGE SCALE GENOMIC DNA]</scope>
    <source>
        <strain evidence="1 2">IMI 309357</strain>
    </source>
</reference>
<dbReference type="EMBL" id="MJBS01000048">
    <property type="protein sequence ID" value="OHE98272.1"/>
    <property type="molecule type" value="Genomic_DNA"/>
</dbReference>
<dbReference type="Proteomes" id="UP000176998">
    <property type="component" value="Unassembled WGS sequence"/>
</dbReference>
<dbReference type="RefSeq" id="XP_022475422.1">
    <property type="nucleotide sequence ID" value="XM_022618110.1"/>
</dbReference>
<protein>
    <submittedName>
        <fullName evidence="1">Uncharacterized protein</fullName>
    </submittedName>
</protein>
<proteinExistence type="predicted"/>
<sequence>MGWYNITDDYIKDAKINLPVCEILEVRERCGGTQRTIDRIDQTGQPIPVWTLNENNEEGVLAILYANPKSQAPPNSAVGIIKYHTLSSKAQITLRGTDLSMKLTDYSHGHEFNFNGCKYRWIMSKNTMSTSTLYLKDGSERTLARWRRKPEGRGGDSSPIFELFVPPQALDMDFFIVTGLACAGYWRKANKDSFKIIGKLLGGIDM</sequence>
<evidence type="ECO:0000313" key="1">
    <source>
        <dbReference type="EMBL" id="OHE98272.1"/>
    </source>
</evidence>
<evidence type="ECO:0000313" key="2">
    <source>
        <dbReference type="Proteomes" id="UP000176998"/>
    </source>
</evidence>